<keyword evidence="2" id="KW-1185">Reference proteome</keyword>
<sequence>MVLLPLLAYLLPMNTMLARPARRRSLKPPSLEEFLSYWDSKKSGRTFPSRLDLDPVDIPNMLPFVFLVDVLGQGHDFRYRLVGTDIVRNTKKDFTGYLLSEIREIGSQGKLIEMYQRTVADKAPVTERLPFKTRGGVKKFYDVAVTPLSRNGEVVDMLFGYALHGENVARSGVDI</sequence>
<dbReference type="Proteomes" id="UP000287447">
    <property type="component" value="Unassembled WGS sequence"/>
</dbReference>
<dbReference type="Pfam" id="PF07310">
    <property type="entry name" value="PAS_5"/>
    <property type="match status" value="1"/>
</dbReference>
<dbReference type="EMBL" id="SADE01000001">
    <property type="protein sequence ID" value="RVU39445.1"/>
    <property type="molecule type" value="Genomic_DNA"/>
</dbReference>
<evidence type="ECO:0000313" key="2">
    <source>
        <dbReference type="Proteomes" id="UP000287447"/>
    </source>
</evidence>
<dbReference type="AlphaFoldDB" id="A0A437QY27"/>
<reference evidence="2" key="1">
    <citation type="submission" date="2019-01" db="EMBL/GenBank/DDBJ databases">
        <title>Gri0909 isolated from a small marine red alga.</title>
        <authorList>
            <person name="Kim J."/>
            <person name="Jeong S.E."/>
            <person name="Jeon C.O."/>
        </authorList>
    </citation>
    <scope>NUCLEOTIDE SEQUENCE [LARGE SCALE GENOMIC DNA]</scope>
    <source>
        <strain evidence="2">Gri0909</strain>
    </source>
</reference>
<accession>A0A437QY27</accession>
<evidence type="ECO:0000313" key="1">
    <source>
        <dbReference type="EMBL" id="RVU39445.1"/>
    </source>
</evidence>
<name>A0A437QY27_9PROT</name>
<organism evidence="1 2">
    <name type="scientific">Hwanghaeella grinnelliae</name>
    <dbReference type="NCBI Taxonomy" id="2500179"/>
    <lineage>
        <taxon>Bacteria</taxon>
        <taxon>Pseudomonadati</taxon>
        <taxon>Pseudomonadota</taxon>
        <taxon>Alphaproteobacteria</taxon>
        <taxon>Rhodospirillales</taxon>
        <taxon>Rhodospirillaceae</taxon>
        <taxon>Hwanghaeella</taxon>
    </lineage>
</organism>
<proteinExistence type="predicted"/>
<dbReference type="OrthoDB" id="7354362at2"/>
<comment type="caution">
    <text evidence="1">The sequence shown here is derived from an EMBL/GenBank/DDBJ whole genome shotgun (WGS) entry which is preliminary data.</text>
</comment>
<protein>
    <submittedName>
        <fullName evidence="1">PAS domain-containing protein</fullName>
    </submittedName>
</protein>
<gene>
    <name evidence="1" type="ORF">EOI86_09475</name>
</gene>
<dbReference type="InterPro" id="IPR009922">
    <property type="entry name" value="DUF1457"/>
</dbReference>